<dbReference type="Pfam" id="PF21082">
    <property type="entry name" value="MS_channel_3rd"/>
    <property type="match status" value="1"/>
</dbReference>
<organism evidence="13 14">
    <name type="scientific">Gilvimarinus algae</name>
    <dbReference type="NCBI Taxonomy" id="3058037"/>
    <lineage>
        <taxon>Bacteria</taxon>
        <taxon>Pseudomonadati</taxon>
        <taxon>Pseudomonadota</taxon>
        <taxon>Gammaproteobacteria</taxon>
        <taxon>Cellvibrionales</taxon>
        <taxon>Cellvibrionaceae</taxon>
        <taxon>Gilvimarinus</taxon>
    </lineage>
</organism>
<feature type="transmembrane region" description="Helical" evidence="8">
    <location>
        <begin position="185"/>
        <end position="211"/>
    </location>
</feature>
<dbReference type="InterPro" id="IPR011066">
    <property type="entry name" value="MscS_channel_C_sf"/>
</dbReference>
<gene>
    <name evidence="13" type="ORF">QWI16_15110</name>
</gene>
<feature type="transmembrane region" description="Helical" evidence="8">
    <location>
        <begin position="149"/>
        <end position="173"/>
    </location>
</feature>
<dbReference type="SUPFAM" id="SSF82689">
    <property type="entry name" value="Mechanosensitive channel protein MscS (YggB), C-terminal domain"/>
    <property type="match status" value="1"/>
</dbReference>
<keyword evidence="3" id="KW-1003">Cell membrane</keyword>
<evidence type="ECO:0000256" key="6">
    <source>
        <dbReference type="ARBA" id="ARBA00023136"/>
    </source>
</evidence>
<protein>
    <submittedName>
        <fullName evidence="13">Mechanosensitive ion channel family protein</fullName>
    </submittedName>
</protein>
<name>A0ABT8THD0_9GAMM</name>
<feature type="signal peptide" evidence="9">
    <location>
        <begin position="1"/>
        <end position="25"/>
    </location>
</feature>
<dbReference type="InterPro" id="IPR011014">
    <property type="entry name" value="MscS_channel_TM-2"/>
</dbReference>
<dbReference type="InterPro" id="IPR049142">
    <property type="entry name" value="MS_channel_1st"/>
</dbReference>
<keyword evidence="14" id="KW-1185">Reference proteome</keyword>
<comment type="caution">
    <text evidence="13">The sequence shown here is derived from an EMBL/GenBank/DDBJ whole genome shotgun (WGS) entry which is preliminary data.</text>
</comment>
<evidence type="ECO:0000259" key="12">
    <source>
        <dbReference type="Pfam" id="PF21088"/>
    </source>
</evidence>
<dbReference type="Proteomes" id="UP001168380">
    <property type="component" value="Unassembled WGS sequence"/>
</dbReference>
<feature type="compositionally biased region" description="Basic and acidic residues" evidence="7">
    <location>
        <begin position="458"/>
        <end position="477"/>
    </location>
</feature>
<dbReference type="InterPro" id="IPR006685">
    <property type="entry name" value="MscS_channel_2nd"/>
</dbReference>
<dbReference type="PANTHER" id="PTHR30460:SF0">
    <property type="entry name" value="MODERATE CONDUCTANCE MECHANOSENSITIVE CHANNEL YBIO"/>
    <property type="match status" value="1"/>
</dbReference>
<feature type="domain" description="Mechanosensitive ion channel transmembrane helices 2/3" evidence="12">
    <location>
        <begin position="236"/>
        <end position="276"/>
    </location>
</feature>
<feature type="region of interest" description="Disordered" evidence="7">
    <location>
        <begin position="444"/>
        <end position="489"/>
    </location>
</feature>
<dbReference type="InterPro" id="IPR010920">
    <property type="entry name" value="LSM_dom_sf"/>
</dbReference>
<evidence type="ECO:0000256" key="5">
    <source>
        <dbReference type="ARBA" id="ARBA00022989"/>
    </source>
</evidence>
<comment type="subcellular location">
    <subcellularLocation>
        <location evidence="1">Cell membrane</location>
        <topology evidence="1">Multi-pass membrane protein</topology>
    </subcellularLocation>
</comment>
<dbReference type="Pfam" id="PF21088">
    <property type="entry name" value="MS_channel_1st"/>
    <property type="match status" value="1"/>
</dbReference>
<feature type="transmembrane region" description="Helical" evidence="8">
    <location>
        <begin position="232"/>
        <end position="251"/>
    </location>
</feature>
<dbReference type="InterPro" id="IPR045276">
    <property type="entry name" value="YbiO_bact"/>
</dbReference>
<evidence type="ECO:0000313" key="13">
    <source>
        <dbReference type="EMBL" id="MDO3383509.1"/>
    </source>
</evidence>
<dbReference type="Pfam" id="PF00924">
    <property type="entry name" value="MS_channel_2nd"/>
    <property type="match status" value="1"/>
</dbReference>
<keyword evidence="9" id="KW-0732">Signal</keyword>
<evidence type="ECO:0000256" key="4">
    <source>
        <dbReference type="ARBA" id="ARBA00022692"/>
    </source>
</evidence>
<proteinExistence type="inferred from homology"/>
<sequence length="489" mass="53461">MLKGITWIGLLLLLVSLGATSSLQAAPVEVNFGDSSSSSSAASECEGESCEAASSSEASSLPVGLDVSQVLDVAEVTQSWEAHVNAMLSRFGFDASWSAKAFVSAIAVVISLTLIVLIKLATRRLKRRLANAKTRLRISQKRLGVYHRLANFILITFVLIFTLISLFVVWWGVESDAGFVSTASGWLVSFLSFTIALMLTVAIFELITAALERYFYRLSQRGSPRINTLLPIARNILYGTLLVILGITVISELGVDVTPLLAGAGVIGVAVGFGAQALIKDVLNGFIVIVEDLIQVGDVAAVGGKTGLVEKITLRKVQLRDLDGRVYTVPFSEISVVENYTKEFSYYMFDVGVAYREDPDEVIAVLQEIGEQMQADDEYADLILEPIEVLGVDKFADSAVVIKARIKTRPIKQWLVGREFNRRMKYVFDERNIEIPFPHQTLYFGEDKDGSAPPARLVVDKPVDEAANDTDKAKDDQAPAEQQEGDKPD</sequence>
<dbReference type="Gene3D" id="3.30.70.100">
    <property type="match status" value="1"/>
</dbReference>
<dbReference type="SUPFAM" id="SSF50182">
    <property type="entry name" value="Sm-like ribonucleoproteins"/>
    <property type="match status" value="1"/>
</dbReference>
<dbReference type="EMBL" id="JAULRT010000062">
    <property type="protein sequence ID" value="MDO3383509.1"/>
    <property type="molecule type" value="Genomic_DNA"/>
</dbReference>
<dbReference type="InterPro" id="IPR049278">
    <property type="entry name" value="MS_channel_C"/>
</dbReference>
<evidence type="ECO:0000256" key="2">
    <source>
        <dbReference type="ARBA" id="ARBA00008017"/>
    </source>
</evidence>
<feature type="transmembrane region" description="Helical" evidence="8">
    <location>
        <begin position="257"/>
        <end position="279"/>
    </location>
</feature>
<evidence type="ECO:0000256" key="1">
    <source>
        <dbReference type="ARBA" id="ARBA00004651"/>
    </source>
</evidence>
<feature type="domain" description="Mechanosensitive ion channel MscS" evidence="10">
    <location>
        <begin position="278"/>
        <end position="342"/>
    </location>
</feature>
<feature type="chain" id="PRO_5046194568" evidence="9">
    <location>
        <begin position="26"/>
        <end position="489"/>
    </location>
</feature>
<feature type="domain" description="Mechanosensitive ion channel MscS C-terminal" evidence="11">
    <location>
        <begin position="349"/>
        <end position="435"/>
    </location>
</feature>
<dbReference type="Gene3D" id="2.30.30.60">
    <property type="match status" value="1"/>
</dbReference>
<evidence type="ECO:0000313" key="14">
    <source>
        <dbReference type="Proteomes" id="UP001168380"/>
    </source>
</evidence>
<dbReference type="SUPFAM" id="SSF82861">
    <property type="entry name" value="Mechanosensitive channel protein MscS (YggB), transmembrane region"/>
    <property type="match status" value="1"/>
</dbReference>
<comment type="similarity">
    <text evidence="2">Belongs to the MscS (TC 1.A.23) family.</text>
</comment>
<dbReference type="InterPro" id="IPR023408">
    <property type="entry name" value="MscS_beta-dom_sf"/>
</dbReference>
<evidence type="ECO:0000259" key="10">
    <source>
        <dbReference type="Pfam" id="PF00924"/>
    </source>
</evidence>
<accession>A0ABT8THD0</accession>
<evidence type="ECO:0000256" key="7">
    <source>
        <dbReference type="SAM" id="MobiDB-lite"/>
    </source>
</evidence>
<dbReference type="PANTHER" id="PTHR30460">
    <property type="entry name" value="MODERATE CONDUCTANCE MECHANOSENSITIVE CHANNEL YBIO"/>
    <property type="match status" value="1"/>
</dbReference>
<feature type="transmembrane region" description="Helical" evidence="8">
    <location>
        <begin position="97"/>
        <end position="118"/>
    </location>
</feature>
<evidence type="ECO:0000256" key="3">
    <source>
        <dbReference type="ARBA" id="ARBA00022475"/>
    </source>
</evidence>
<dbReference type="Gene3D" id="1.10.287.1260">
    <property type="match status" value="1"/>
</dbReference>
<dbReference type="RefSeq" id="WP_302714320.1">
    <property type="nucleotide sequence ID" value="NZ_JAULRT010000062.1"/>
</dbReference>
<evidence type="ECO:0000259" key="11">
    <source>
        <dbReference type="Pfam" id="PF21082"/>
    </source>
</evidence>
<keyword evidence="6 8" id="KW-0472">Membrane</keyword>
<reference evidence="13" key="1">
    <citation type="submission" date="2023-07" db="EMBL/GenBank/DDBJ databases">
        <title>Gilvimarinus algae sp. nov., isolated from the surface of Kelp.</title>
        <authorList>
            <person name="Sun Y.Y."/>
            <person name="Gong Y."/>
            <person name="Du Z.J."/>
        </authorList>
    </citation>
    <scope>NUCLEOTIDE SEQUENCE</scope>
    <source>
        <strain evidence="13">SDUM040014</strain>
    </source>
</reference>
<evidence type="ECO:0000256" key="8">
    <source>
        <dbReference type="SAM" id="Phobius"/>
    </source>
</evidence>
<keyword evidence="4 8" id="KW-0812">Transmembrane</keyword>
<keyword evidence="5 8" id="KW-1133">Transmembrane helix</keyword>
<evidence type="ECO:0000256" key="9">
    <source>
        <dbReference type="SAM" id="SignalP"/>
    </source>
</evidence>